<gene>
    <name evidence="7" type="ORF">ACFOES_09310</name>
</gene>
<dbReference type="InterPro" id="IPR015422">
    <property type="entry name" value="PyrdxlP-dep_Trfase_small"/>
</dbReference>
<dbReference type="SUPFAM" id="SSF51735">
    <property type="entry name" value="NAD(P)-binding Rossmann-fold domains"/>
    <property type="match status" value="1"/>
</dbReference>
<dbReference type="Pfam" id="PF00106">
    <property type="entry name" value="adh_short"/>
    <property type="match status" value="1"/>
</dbReference>
<evidence type="ECO:0000256" key="1">
    <source>
        <dbReference type="ARBA" id="ARBA00007970"/>
    </source>
</evidence>
<evidence type="ECO:0000256" key="3">
    <source>
        <dbReference type="ARBA" id="ARBA00022679"/>
    </source>
</evidence>
<dbReference type="CDD" id="cd00609">
    <property type="entry name" value="AAT_like"/>
    <property type="match status" value="1"/>
</dbReference>
<dbReference type="Proteomes" id="UP001595443">
    <property type="component" value="Unassembled WGS sequence"/>
</dbReference>
<reference evidence="8" key="1">
    <citation type="journal article" date="2019" name="Int. J. Syst. Evol. Microbiol.">
        <title>The Global Catalogue of Microorganisms (GCM) 10K type strain sequencing project: providing services to taxonomists for standard genome sequencing and annotation.</title>
        <authorList>
            <consortium name="The Broad Institute Genomics Platform"/>
            <consortium name="The Broad Institute Genome Sequencing Center for Infectious Disease"/>
            <person name="Wu L."/>
            <person name="Ma J."/>
        </authorList>
    </citation>
    <scope>NUCLEOTIDE SEQUENCE [LARGE SCALE GENOMIC DNA]</scope>
    <source>
        <strain evidence="8">KCTC 62192</strain>
    </source>
</reference>
<dbReference type="InterPro" id="IPR004839">
    <property type="entry name" value="Aminotransferase_I/II_large"/>
</dbReference>
<evidence type="ECO:0000259" key="6">
    <source>
        <dbReference type="SMART" id="SM00822"/>
    </source>
</evidence>
<keyword evidence="4" id="KW-0663">Pyridoxal phosphate</keyword>
<keyword evidence="2" id="KW-0032">Aminotransferase</keyword>
<evidence type="ECO:0000256" key="5">
    <source>
        <dbReference type="ARBA" id="ARBA00029440"/>
    </source>
</evidence>
<dbReference type="PRINTS" id="PR00081">
    <property type="entry name" value="GDHRDH"/>
</dbReference>
<dbReference type="PROSITE" id="PS00061">
    <property type="entry name" value="ADH_SHORT"/>
    <property type="match status" value="1"/>
</dbReference>
<dbReference type="PANTHER" id="PTHR43643:SF3">
    <property type="entry name" value="HISTIDINOL-PHOSPHATE AMINOTRANSFERASE"/>
    <property type="match status" value="1"/>
</dbReference>
<dbReference type="InterPro" id="IPR015421">
    <property type="entry name" value="PyrdxlP-dep_Trfase_major"/>
</dbReference>
<dbReference type="Gene3D" id="3.40.50.720">
    <property type="entry name" value="NAD(P)-binding Rossmann-like Domain"/>
    <property type="match status" value="1"/>
</dbReference>
<protein>
    <submittedName>
        <fullName evidence="7">SDR family NAD(P)-dependent oxidoreductase</fullName>
    </submittedName>
</protein>
<sequence>MATTHPFLHRTRRLAARSIHLGRRAWQELSTPSEVEELIASLPRVESAAPGLADKVVLITGATQGVGLVVARRFGALGARLVVNGRRGEAVQDTVRKLRAEGLSVEGVVADVATPEGIRQLFDAAETAYGTFDILINNAAIAGPYRPYWQAAPEELDETVRINLTGPMIATAEAVRWLIEHEKPGRVLNISSIATEGAYPKMVPYSTSKAGLEALTRHIASDLPDARVVVTALVLPSVRTERKAASDWASAELLPSAEILLPAFEYCATGPGHLLHGRTLSAERFNADPEGEAQLAGVAATRQAILYPELNIKGEFVPRDPGRIALLDRAENQFGPSPKVLEAVRDSLVTHPPSYYPEERYTALRKALSQEHDLPDDFFAFGPGSWELIARVVQVFAKPGEEIVSSGPGWFGFNLTCQRNGIAQKLVPFDRGGSGNRASHNLTAMREAITARTRLVYLISPSNPEGVTLQQAEVREFLADLPPDLPVMIDEAYAEYADDPAMVDVPGLVREGTHAIIGLRTFSKFYAMAGLRVGYAYAQPKLLDLIRRSEQIFTLTHTAEVAAIAALGDAQHRQLVFDGARENRAEMQRRLSEIGIRHIPSNAPYIFAEAPSDFDRMVKELAEEGIVIAPYKFDDGRMVMLPVGTAPQSEKILEALGRFR</sequence>
<feature type="domain" description="Ketoreductase" evidence="6">
    <location>
        <begin position="55"/>
        <end position="251"/>
    </location>
</feature>
<dbReference type="SUPFAM" id="SSF53383">
    <property type="entry name" value="PLP-dependent transferases"/>
    <property type="match status" value="1"/>
</dbReference>
<dbReference type="InterPro" id="IPR015424">
    <property type="entry name" value="PyrdxlP-dep_Trfase"/>
</dbReference>
<evidence type="ECO:0000256" key="2">
    <source>
        <dbReference type="ARBA" id="ARBA00022576"/>
    </source>
</evidence>
<dbReference type="CDD" id="cd05233">
    <property type="entry name" value="SDR_c"/>
    <property type="match status" value="1"/>
</dbReference>
<dbReference type="PANTHER" id="PTHR43643">
    <property type="entry name" value="HISTIDINOL-PHOSPHATE AMINOTRANSFERASE 2"/>
    <property type="match status" value="1"/>
</dbReference>
<dbReference type="Gene3D" id="3.90.1150.10">
    <property type="entry name" value="Aspartate Aminotransferase, domain 1"/>
    <property type="match status" value="1"/>
</dbReference>
<dbReference type="InterPro" id="IPR036291">
    <property type="entry name" value="NAD(P)-bd_dom_sf"/>
</dbReference>
<comment type="pathway">
    <text evidence="5">Amino-acid biosynthesis.</text>
</comment>
<evidence type="ECO:0000313" key="8">
    <source>
        <dbReference type="Proteomes" id="UP001595443"/>
    </source>
</evidence>
<dbReference type="InterPro" id="IPR057326">
    <property type="entry name" value="KR_dom"/>
</dbReference>
<dbReference type="Pfam" id="PF00155">
    <property type="entry name" value="Aminotran_1_2"/>
    <property type="match status" value="1"/>
</dbReference>
<dbReference type="InterPro" id="IPR002347">
    <property type="entry name" value="SDR_fam"/>
</dbReference>
<dbReference type="RefSeq" id="WP_377832960.1">
    <property type="nucleotide sequence ID" value="NZ_JBHRSK010000004.1"/>
</dbReference>
<dbReference type="InterPro" id="IPR020904">
    <property type="entry name" value="Sc_DH/Rdtase_CS"/>
</dbReference>
<name>A0ABV7AH89_9RHOB</name>
<keyword evidence="3" id="KW-0808">Transferase</keyword>
<organism evidence="7 8">
    <name type="scientific">Acidimangrovimonas pyrenivorans</name>
    <dbReference type="NCBI Taxonomy" id="2030798"/>
    <lineage>
        <taxon>Bacteria</taxon>
        <taxon>Pseudomonadati</taxon>
        <taxon>Pseudomonadota</taxon>
        <taxon>Alphaproteobacteria</taxon>
        <taxon>Rhodobacterales</taxon>
        <taxon>Paracoccaceae</taxon>
        <taxon>Acidimangrovimonas</taxon>
    </lineage>
</organism>
<accession>A0ABV7AH89</accession>
<dbReference type="Gene3D" id="3.40.640.10">
    <property type="entry name" value="Type I PLP-dependent aspartate aminotransferase-like (Major domain)"/>
    <property type="match status" value="1"/>
</dbReference>
<keyword evidence="8" id="KW-1185">Reference proteome</keyword>
<dbReference type="EMBL" id="JBHRSK010000004">
    <property type="protein sequence ID" value="MFC2968291.1"/>
    <property type="molecule type" value="Genomic_DNA"/>
</dbReference>
<dbReference type="InterPro" id="IPR050106">
    <property type="entry name" value="HistidinolP_aminotransfase"/>
</dbReference>
<dbReference type="SMART" id="SM00822">
    <property type="entry name" value="PKS_KR"/>
    <property type="match status" value="1"/>
</dbReference>
<evidence type="ECO:0000313" key="7">
    <source>
        <dbReference type="EMBL" id="MFC2968291.1"/>
    </source>
</evidence>
<dbReference type="PRINTS" id="PR00080">
    <property type="entry name" value="SDRFAMILY"/>
</dbReference>
<evidence type="ECO:0000256" key="4">
    <source>
        <dbReference type="ARBA" id="ARBA00022898"/>
    </source>
</evidence>
<comment type="caution">
    <text evidence="7">The sequence shown here is derived from an EMBL/GenBank/DDBJ whole genome shotgun (WGS) entry which is preliminary data.</text>
</comment>
<comment type="similarity">
    <text evidence="1">Belongs to the class-II pyridoxal-phosphate-dependent aminotransferase family. Histidinol-phosphate aminotransferase subfamily.</text>
</comment>
<proteinExistence type="inferred from homology"/>